<proteinExistence type="predicted"/>
<dbReference type="Proteomes" id="UP001176941">
    <property type="component" value="Chromosome 12"/>
</dbReference>
<sequence>MREGPSAPPSGAGPQAAGPGRDLLSWHFPVLFDIRKHFFFPALLMNGLKVAPSLSSLFVHSVKSQRCLNTNCRANSSSAVAAWFQNAVQVSLTSDLGTLECCHSIL</sequence>
<protein>
    <submittedName>
        <fullName evidence="1">Uncharacterized protein</fullName>
    </submittedName>
</protein>
<name>A0ABN8Y0C9_RANTA</name>
<dbReference type="EMBL" id="OX459948">
    <property type="protein sequence ID" value="CAI9155055.1"/>
    <property type="molecule type" value="Genomic_DNA"/>
</dbReference>
<gene>
    <name evidence="1" type="ORF">MRATA1EN1_LOCUS4017</name>
</gene>
<evidence type="ECO:0000313" key="1">
    <source>
        <dbReference type="EMBL" id="CAI9155055.1"/>
    </source>
</evidence>
<accession>A0ABN8Y0C9</accession>
<organism evidence="1 2">
    <name type="scientific">Rangifer tarandus platyrhynchus</name>
    <name type="common">Svalbard reindeer</name>
    <dbReference type="NCBI Taxonomy" id="3082113"/>
    <lineage>
        <taxon>Eukaryota</taxon>
        <taxon>Metazoa</taxon>
        <taxon>Chordata</taxon>
        <taxon>Craniata</taxon>
        <taxon>Vertebrata</taxon>
        <taxon>Euteleostomi</taxon>
        <taxon>Mammalia</taxon>
        <taxon>Eutheria</taxon>
        <taxon>Laurasiatheria</taxon>
        <taxon>Artiodactyla</taxon>
        <taxon>Ruminantia</taxon>
        <taxon>Pecora</taxon>
        <taxon>Cervidae</taxon>
        <taxon>Odocoileinae</taxon>
        <taxon>Rangifer</taxon>
    </lineage>
</organism>
<reference evidence="1" key="1">
    <citation type="submission" date="2023-04" db="EMBL/GenBank/DDBJ databases">
        <authorList>
            <consortium name="ELIXIR-Norway"/>
        </authorList>
    </citation>
    <scope>NUCLEOTIDE SEQUENCE [LARGE SCALE GENOMIC DNA]</scope>
</reference>
<evidence type="ECO:0000313" key="2">
    <source>
        <dbReference type="Proteomes" id="UP001176941"/>
    </source>
</evidence>
<keyword evidence="2" id="KW-1185">Reference proteome</keyword>